<dbReference type="OrthoDB" id="6627687at2759"/>
<sequence>MPEDGTLLKYEGWGKTCPHSIVIYANFEALLEKCSEVQGKNTTITHIRVHRPMSYRYYVKAADYVTIDLLEKHEIPRKPVIYHGSETREDVAKRFLEEVVSIGTRVRDLLKINVEIIMSDEEERVHSACVKCNLCRENYRC</sequence>
<dbReference type="EMBL" id="GGMS01004448">
    <property type="protein sequence ID" value="MBY73651.1"/>
    <property type="molecule type" value="Transcribed_RNA"/>
</dbReference>
<protein>
    <submittedName>
        <fullName evidence="1">Uncharacterized protein</fullName>
    </submittedName>
</protein>
<organism evidence="1">
    <name type="scientific">Sipha flava</name>
    <name type="common">yellow sugarcane aphid</name>
    <dbReference type="NCBI Taxonomy" id="143950"/>
    <lineage>
        <taxon>Eukaryota</taxon>
        <taxon>Metazoa</taxon>
        <taxon>Ecdysozoa</taxon>
        <taxon>Arthropoda</taxon>
        <taxon>Hexapoda</taxon>
        <taxon>Insecta</taxon>
        <taxon>Pterygota</taxon>
        <taxon>Neoptera</taxon>
        <taxon>Paraneoptera</taxon>
        <taxon>Hemiptera</taxon>
        <taxon>Sternorrhyncha</taxon>
        <taxon>Aphidomorpha</taxon>
        <taxon>Aphidoidea</taxon>
        <taxon>Aphididae</taxon>
        <taxon>Sipha</taxon>
    </lineage>
</organism>
<proteinExistence type="predicted"/>
<accession>A0A2S2Q7R0</accession>
<name>A0A2S2Q7R0_9HEMI</name>
<gene>
    <name evidence="1" type="ORF">g.106821</name>
</gene>
<reference evidence="1" key="1">
    <citation type="submission" date="2018-04" db="EMBL/GenBank/DDBJ databases">
        <title>Transcriptome assembly of Sipha flava.</title>
        <authorList>
            <person name="Scully E.D."/>
            <person name="Geib S.M."/>
            <person name="Palmer N.A."/>
            <person name="Koch K."/>
            <person name="Bradshaw J."/>
            <person name="Heng-Moss T."/>
            <person name="Sarath G."/>
        </authorList>
    </citation>
    <scope>NUCLEOTIDE SEQUENCE</scope>
</reference>
<dbReference type="AlphaFoldDB" id="A0A2S2Q7R0"/>
<evidence type="ECO:0000313" key="1">
    <source>
        <dbReference type="EMBL" id="MBY73651.1"/>
    </source>
</evidence>